<dbReference type="EMBL" id="JAGGLL010000005">
    <property type="protein sequence ID" value="MBP2021178.1"/>
    <property type="molecule type" value="Genomic_DNA"/>
</dbReference>
<dbReference type="InterPro" id="IPR013154">
    <property type="entry name" value="ADH-like_N"/>
</dbReference>
<feature type="domain" description="Alcohol dehydrogenase-like N-terminal" evidence="3">
    <location>
        <begin position="25"/>
        <end position="141"/>
    </location>
</feature>
<dbReference type="SUPFAM" id="SSF50129">
    <property type="entry name" value="GroES-like"/>
    <property type="match status" value="1"/>
</dbReference>
<dbReference type="InterPro" id="IPR050129">
    <property type="entry name" value="Zn_alcohol_dh"/>
</dbReference>
<dbReference type="InterPro" id="IPR036291">
    <property type="entry name" value="NAD(P)-bd_dom_sf"/>
</dbReference>
<proteinExistence type="predicted"/>
<dbReference type="SUPFAM" id="SSF51735">
    <property type="entry name" value="NAD(P)-binding Rossmann-fold domains"/>
    <property type="match status" value="1"/>
</dbReference>
<keyword evidence="5" id="KW-1185">Reference proteome</keyword>
<dbReference type="RefSeq" id="WP_021283116.1">
    <property type="nucleotide sequence ID" value="NZ_JAGGLL010000005.1"/>
</dbReference>
<evidence type="ECO:0000259" key="2">
    <source>
        <dbReference type="Pfam" id="PF00107"/>
    </source>
</evidence>
<gene>
    <name evidence="4" type="ORF">J2Z44_000965</name>
</gene>
<dbReference type="InterPro" id="IPR013149">
    <property type="entry name" value="ADH-like_C"/>
</dbReference>
<reference evidence="4 5" key="1">
    <citation type="submission" date="2021-03" db="EMBL/GenBank/DDBJ databases">
        <title>Genomic Encyclopedia of Type Strains, Phase IV (KMG-IV): sequencing the most valuable type-strain genomes for metagenomic binning, comparative biology and taxonomic classification.</title>
        <authorList>
            <person name="Goeker M."/>
        </authorList>
    </citation>
    <scope>NUCLEOTIDE SEQUENCE [LARGE SCALE GENOMIC DNA]</scope>
    <source>
        <strain evidence="4 5">DSM 28650</strain>
    </source>
</reference>
<comment type="caution">
    <text evidence="4">The sequence shown here is derived from an EMBL/GenBank/DDBJ whole genome shotgun (WGS) entry which is preliminary data.</text>
</comment>
<dbReference type="GO" id="GO:0050256">
    <property type="term" value="F:ribitol-5-phosphate 2-dehydrogenase [NAD(P)+] activity"/>
    <property type="evidence" value="ECO:0007669"/>
    <property type="project" value="UniProtKB-EC"/>
</dbReference>
<dbReference type="InterPro" id="IPR011032">
    <property type="entry name" value="GroES-like_sf"/>
</dbReference>
<name>A0ABS4K072_9CLOT</name>
<evidence type="ECO:0000256" key="1">
    <source>
        <dbReference type="ARBA" id="ARBA00023002"/>
    </source>
</evidence>
<dbReference type="PANTHER" id="PTHR43401:SF2">
    <property type="entry name" value="L-THREONINE 3-DEHYDROGENASE"/>
    <property type="match status" value="1"/>
</dbReference>
<dbReference type="Proteomes" id="UP001519308">
    <property type="component" value="Unassembled WGS sequence"/>
</dbReference>
<dbReference type="PANTHER" id="PTHR43401">
    <property type="entry name" value="L-THREONINE 3-DEHYDROGENASE"/>
    <property type="match status" value="1"/>
</dbReference>
<evidence type="ECO:0000313" key="5">
    <source>
        <dbReference type="Proteomes" id="UP001519308"/>
    </source>
</evidence>
<dbReference type="Gene3D" id="3.90.180.10">
    <property type="entry name" value="Medium-chain alcohol dehydrogenases, catalytic domain"/>
    <property type="match status" value="1"/>
</dbReference>
<sequence length="354" mass="39503">MLSKGFKIVSPKTFEIYYEDITMKEDEALIKVDMGAICKADLRYYLGQRSKRILGLKYPMRLLHEVVGTVLKDPTNTYKIGQKVVLVPNITICSNKCINTCNFDVSLGENYCPDAKFASSNIDGFSCEYISFPISNIVPVEKEVPPEKAVFAELTSVALSAIRRISKLDSESLRTLDDKVIAVWGDGVVGYILTSVLKTLTNSRIINVGKSEHKLEKFPSDRQYITGSKEIKNENIYLAFECVGGKSSQVAINEIIDNLVIGGKVVLTGVAEENIEINTRKILEKGLTITGSTRSSVDDFRQSVNLIQGEEYSGYLEVLIKSVANIRTITDYYNIFEKESLSNDLGKNLLRFNL</sequence>
<organism evidence="4 5">
    <name type="scientific">Clostridium punense</name>
    <dbReference type="NCBI Taxonomy" id="1054297"/>
    <lineage>
        <taxon>Bacteria</taxon>
        <taxon>Bacillati</taxon>
        <taxon>Bacillota</taxon>
        <taxon>Clostridia</taxon>
        <taxon>Eubacteriales</taxon>
        <taxon>Clostridiaceae</taxon>
        <taxon>Clostridium</taxon>
    </lineage>
</organism>
<dbReference type="EC" id="1.1.1.137" evidence="4"/>
<evidence type="ECO:0000259" key="3">
    <source>
        <dbReference type="Pfam" id="PF08240"/>
    </source>
</evidence>
<dbReference type="Gene3D" id="3.40.50.720">
    <property type="entry name" value="NAD(P)-binding Rossmann-like Domain"/>
    <property type="match status" value="1"/>
</dbReference>
<accession>A0ABS4K072</accession>
<feature type="domain" description="Alcohol dehydrogenase-like C-terminal" evidence="2">
    <location>
        <begin position="229"/>
        <end position="308"/>
    </location>
</feature>
<dbReference type="Pfam" id="PF00107">
    <property type="entry name" value="ADH_zinc_N"/>
    <property type="match status" value="1"/>
</dbReference>
<evidence type="ECO:0000313" key="4">
    <source>
        <dbReference type="EMBL" id="MBP2021178.1"/>
    </source>
</evidence>
<dbReference type="Pfam" id="PF08240">
    <property type="entry name" value="ADH_N"/>
    <property type="match status" value="1"/>
</dbReference>
<protein>
    <submittedName>
        <fullName evidence="4">Ribitol-5-phosphate 2-dehydrogenase</fullName>
        <ecNumber evidence="4">1.1.1.137</ecNumber>
    </submittedName>
</protein>
<keyword evidence="1 4" id="KW-0560">Oxidoreductase</keyword>